<sequence length="118" mass="13228">MRSGHCIGKSHKRNAIFRLHEYFSGFDTAIQCPRMYVSCGCPTGNPVPHHPVAQLLIGDTCGPRLKHEPELRGGLNTALKYRQFDNNLNISATNFVNILEIASIELEEFSSLCEKLIE</sequence>
<organism evidence="1 2">
    <name type="scientific">Caerostris darwini</name>
    <dbReference type="NCBI Taxonomy" id="1538125"/>
    <lineage>
        <taxon>Eukaryota</taxon>
        <taxon>Metazoa</taxon>
        <taxon>Ecdysozoa</taxon>
        <taxon>Arthropoda</taxon>
        <taxon>Chelicerata</taxon>
        <taxon>Arachnida</taxon>
        <taxon>Araneae</taxon>
        <taxon>Araneomorphae</taxon>
        <taxon>Entelegynae</taxon>
        <taxon>Araneoidea</taxon>
        <taxon>Araneidae</taxon>
        <taxon>Caerostris</taxon>
    </lineage>
</organism>
<gene>
    <name evidence="1" type="ORF">CDAR_608921</name>
</gene>
<protein>
    <submittedName>
        <fullName evidence="1">Uncharacterized protein</fullName>
    </submittedName>
</protein>
<keyword evidence="2" id="KW-1185">Reference proteome</keyword>
<dbReference type="AlphaFoldDB" id="A0AAV4WJJ0"/>
<reference evidence="1 2" key="1">
    <citation type="submission" date="2021-06" db="EMBL/GenBank/DDBJ databases">
        <title>Caerostris darwini draft genome.</title>
        <authorList>
            <person name="Kono N."/>
            <person name="Arakawa K."/>
        </authorList>
    </citation>
    <scope>NUCLEOTIDE SEQUENCE [LARGE SCALE GENOMIC DNA]</scope>
</reference>
<evidence type="ECO:0000313" key="1">
    <source>
        <dbReference type="EMBL" id="GIY82812.1"/>
    </source>
</evidence>
<dbReference type="EMBL" id="BPLQ01014740">
    <property type="protein sequence ID" value="GIY82812.1"/>
    <property type="molecule type" value="Genomic_DNA"/>
</dbReference>
<dbReference type="Proteomes" id="UP001054837">
    <property type="component" value="Unassembled WGS sequence"/>
</dbReference>
<accession>A0AAV4WJJ0</accession>
<name>A0AAV4WJJ0_9ARAC</name>
<evidence type="ECO:0000313" key="2">
    <source>
        <dbReference type="Proteomes" id="UP001054837"/>
    </source>
</evidence>
<proteinExistence type="predicted"/>
<comment type="caution">
    <text evidence="1">The sequence shown here is derived from an EMBL/GenBank/DDBJ whole genome shotgun (WGS) entry which is preliminary data.</text>
</comment>